<feature type="region of interest" description="Disordered" evidence="1">
    <location>
        <begin position="1"/>
        <end position="21"/>
    </location>
</feature>
<sequence length="135" mass="15209">MDTVNERTNIPSSDSVMSANSVNMDTVKQGDRANSELILILPQVLDSVLRRLENMERRFSAHSDISPPSNVQKFSAPPSVQKFSPPSKVHNFNTNYKQQWFSGPQVCYYHRRFGNKAIKCTQPCAFLESGWSGGQ</sequence>
<accession>A0AAE1FXS6</accession>
<evidence type="ECO:0000313" key="2">
    <source>
        <dbReference type="EMBL" id="KAK3881570.1"/>
    </source>
</evidence>
<feature type="region of interest" description="Disordered" evidence="1">
    <location>
        <begin position="60"/>
        <end position="82"/>
    </location>
</feature>
<comment type="caution">
    <text evidence="2">The sequence shown here is derived from an EMBL/GenBank/DDBJ whole genome shotgun (WGS) entry which is preliminary data.</text>
</comment>
<reference evidence="2" key="1">
    <citation type="submission" date="2023-10" db="EMBL/GenBank/DDBJ databases">
        <title>Genome assemblies of two species of porcelain crab, Petrolisthes cinctipes and Petrolisthes manimaculis (Anomura: Porcellanidae).</title>
        <authorList>
            <person name="Angst P."/>
        </authorList>
    </citation>
    <scope>NUCLEOTIDE SEQUENCE</scope>
    <source>
        <strain evidence="2">PB745_01</strain>
        <tissue evidence="2">Gill</tissue>
    </source>
</reference>
<evidence type="ECO:0000313" key="3">
    <source>
        <dbReference type="Proteomes" id="UP001286313"/>
    </source>
</evidence>
<dbReference type="Proteomes" id="UP001286313">
    <property type="component" value="Unassembled WGS sequence"/>
</dbReference>
<evidence type="ECO:0000256" key="1">
    <source>
        <dbReference type="SAM" id="MobiDB-lite"/>
    </source>
</evidence>
<proteinExistence type="predicted"/>
<dbReference type="AlphaFoldDB" id="A0AAE1FXS6"/>
<name>A0AAE1FXS6_PETCI</name>
<organism evidence="2 3">
    <name type="scientific">Petrolisthes cinctipes</name>
    <name type="common">Flat porcelain crab</name>
    <dbReference type="NCBI Taxonomy" id="88211"/>
    <lineage>
        <taxon>Eukaryota</taxon>
        <taxon>Metazoa</taxon>
        <taxon>Ecdysozoa</taxon>
        <taxon>Arthropoda</taxon>
        <taxon>Crustacea</taxon>
        <taxon>Multicrustacea</taxon>
        <taxon>Malacostraca</taxon>
        <taxon>Eumalacostraca</taxon>
        <taxon>Eucarida</taxon>
        <taxon>Decapoda</taxon>
        <taxon>Pleocyemata</taxon>
        <taxon>Anomura</taxon>
        <taxon>Galatheoidea</taxon>
        <taxon>Porcellanidae</taxon>
        <taxon>Petrolisthes</taxon>
    </lineage>
</organism>
<gene>
    <name evidence="2" type="ORF">Pcinc_014000</name>
</gene>
<keyword evidence="3" id="KW-1185">Reference proteome</keyword>
<protein>
    <submittedName>
        <fullName evidence="2">Uncharacterized protein</fullName>
    </submittedName>
</protein>
<dbReference type="EMBL" id="JAWQEG010001202">
    <property type="protein sequence ID" value="KAK3881570.1"/>
    <property type="molecule type" value="Genomic_DNA"/>
</dbReference>